<keyword evidence="19" id="KW-1185">Reference proteome</keyword>
<dbReference type="GO" id="GO:0015833">
    <property type="term" value="P:peptide transport"/>
    <property type="evidence" value="ECO:0007669"/>
    <property type="project" value="InterPro"/>
</dbReference>
<organism evidence="18 19">
    <name type="scientific">Nocardioides panaciterrulae</name>
    <dbReference type="NCBI Taxonomy" id="661492"/>
    <lineage>
        <taxon>Bacteria</taxon>
        <taxon>Bacillati</taxon>
        <taxon>Actinomycetota</taxon>
        <taxon>Actinomycetes</taxon>
        <taxon>Propionibacteriales</taxon>
        <taxon>Nocardioidaceae</taxon>
        <taxon>Nocardioides</taxon>
    </lineage>
</organism>
<evidence type="ECO:0000256" key="14">
    <source>
        <dbReference type="ARBA" id="ARBA00039050"/>
    </source>
</evidence>
<dbReference type="Proteomes" id="UP000535511">
    <property type="component" value="Unassembled WGS sequence"/>
</dbReference>
<sequence>MPTKPEPATNPGVTTPSATAPAVVDINDLSIHFNLQGGALSRLLGLRARTVKAVDGVDLTLHRGEVLGLVGESGSGKTTLGRALLGMVPATRGSITYHDRERGARRVSAMRGKELRQLRTDLQMVFQDPHAALNPSMTVEAAVGDPLVIHGIAKGAELRSRVAAALERVGLSPAERYLSKYPSDLSGGQKQRAVIARAIILDPEVLVADEPVSMLDMSVRAKILQLMLDLKRDLGLTYVYITHDLASAKYFCDRIAIMYLGRVVEVGPTEEIFANPRHPYTKALLAAIPEPDPTRSLPRELPRGEIPDAAEPPLGCSFHPRCPEATPECGWESRDLRAIIEQHWTRRSAEAFEQEQGVVGDLDGLDRPSRVARLGKGGPARVRAVLDRMRDEDTDEPLWGGVEGIHDDGDGVRVEFREGVDPALRPAGGVEVACVLYPEPDATPVGDAAVAVPD</sequence>
<dbReference type="InterPro" id="IPR027417">
    <property type="entry name" value="P-loop_NTPase"/>
</dbReference>
<evidence type="ECO:0000259" key="17">
    <source>
        <dbReference type="PROSITE" id="PS50893"/>
    </source>
</evidence>
<evidence type="ECO:0000256" key="3">
    <source>
        <dbReference type="ARBA" id="ARBA00022448"/>
    </source>
</evidence>
<evidence type="ECO:0000256" key="7">
    <source>
        <dbReference type="ARBA" id="ARBA00022741"/>
    </source>
</evidence>
<comment type="catalytic activity">
    <reaction evidence="16">
        <text>glutathione(out) + ATP + H2O = glutathione(in) + ADP + phosphate + H(+)</text>
        <dbReference type="Rhea" id="RHEA:29791"/>
        <dbReference type="ChEBI" id="CHEBI:15377"/>
        <dbReference type="ChEBI" id="CHEBI:15378"/>
        <dbReference type="ChEBI" id="CHEBI:30616"/>
        <dbReference type="ChEBI" id="CHEBI:43474"/>
        <dbReference type="ChEBI" id="CHEBI:57925"/>
        <dbReference type="ChEBI" id="CHEBI:456216"/>
        <dbReference type="EC" id="7.4.2.10"/>
    </reaction>
</comment>
<dbReference type="InterPro" id="IPR013563">
    <property type="entry name" value="Oligopep_ABC_C"/>
</dbReference>
<evidence type="ECO:0000256" key="12">
    <source>
        <dbReference type="ARBA" id="ARBA00037530"/>
    </source>
</evidence>
<dbReference type="SUPFAM" id="SSF52540">
    <property type="entry name" value="P-loop containing nucleoside triphosphate hydrolases"/>
    <property type="match status" value="1"/>
</dbReference>
<protein>
    <recommendedName>
        <fullName evidence="15">Glutathione import ATP-binding protein GsiA</fullName>
        <ecNumber evidence="14">7.4.2.10</ecNumber>
    </recommendedName>
</protein>
<comment type="subunit">
    <text evidence="2">The complex is composed of two ATP-binding proteins (GsiA), two transmembrane proteins (GsiC and GsiD) and a solute-binding protein (GsiB).</text>
</comment>
<dbReference type="AlphaFoldDB" id="A0A7Y9E5Y4"/>
<evidence type="ECO:0000256" key="5">
    <source>
        <dbReference type="ARBA" id="ARBA00022519"/>
    </source>
</evidence>
<evidence type="ECO:0000313" key="19">
    <source>
        <dbReference type="Proteomes" id="UP000535511"/>
    </source>
</evidence>
<dbReference type="GO" id="GO:0005886">
    <property type="term" value="C:plasma membrane"/>
    <property type="evidence" value="ECO:0007669"/>
    <property type="project" value="UniProtKB-SubCell"/>
</dbReference>
<dbReference type="Gene3D" id="3.40.50.300">
    <property type="entry name" value="P-loop containing nucleotide triphosphate hydrolases"/>
    <property type="match status" value="1"/>
</dbReference>
<dbReference type="InterPro" id="IPR003439">
    <property type="entry name" value="ABC_transporter-like_ATP-bd"/>
</dbReference>
<evidence type="ECO:0000256" key="2">
    <source>
        <dbReference type="ARBA" id="ARBA00011469"/>
    </source>
</evidence>
<dbReference type="InterPro" id="IPR050319">
    <property type="entry name" value="ABC_transp_ATP-bind"/>
</dbReference>
<keyword evidence="10" id="KW-1278">Translocase</keyword>
<evidence type="ECO:0000256" key="6">
    <source>
        <dbReference type="ARBA" id="ARBA00022737"/>
    </source>
</evidence>
<dbReference type="PROSITE" id="PS50893">
    <property type="entry name" value="ABC_TRANSPORTER_2"/>
    <property type="match status" value="1"/>
</dbReference>
<evidence type="ECO:0000256" key="11">
    <source>
        <dbReference type="ARBA" id="ARBA00023136"/>
    </source>
</evidence>
<keyword evidence="6" id="KW-0677">Repeat</keyword>
<evidence type="ECO:0000256" key="13">
    <source>
        <dbReference type="ARBA" id="ARBA00038416"/>
    </source>
</evidence>
<evidence type="ECO:0000313" key="18">
    <source>
        <dbReference type="EMBL" id="NYD41854.1"/>
    </source>
</evidence>
<comment type="subcellular location">
    <subcellularLocation>
        <location evidence="1">Cell inner membrane</location>
    </subcellularLocation>
</comment>
<reference evidence="18 19" key="1">
    <citation type="submission" date="2020-07" db="EMBL/GenBank/DDBJ databases">
        <title>Sequencing the genomes of 1000 actinobacteria strains.</title>
        <authorList>
            <person name="Klenk H.-P."/>
        </authorList>
    </citation>
    <scope>NUCLEOTIDE SEQUENCE [LARGE SCALE GENOMIC DNA]</scope>
    <source>
        <strain evidence="18 19">DSM 21350</strain>
    </source>
</reference>
<dbReference type="Pfam" id="PF00005">
    <property type="entry name" value="ABC_tran"/>
    <property type="match status" value="1"/>
</dbReference>
<keyword evidence="8" id="KW-0378">Hydrolase</keyword>
<feature type="domain" description="ABC transporter" evidence="17">
    <location>
        <begin position="35"/>
        <end position="285"/>
    </location>
</feature>
<dbReference type="PANTHER" id="PTHR43776:SF15">
    <property type="entry name" value="GLUTATHIONE IMPORT ATP-BINDING PROTEIN GSIA"/>
    <property type="match status" value="1"/>
</dbReference>
<comment type="caution">
    <text evidence="18">The sequence shown here is derived from an EMBL/GenBank/DDBJ whole genome shotgun (WGS) entry which is preliminary data.</text>
</comment>
<dbReference type="EC" id="7.4.2.10" evidence="14"/>
<dbReference type="CDD" id="cd03257">
    <property type="entry name" value="ABC_NikE_OppD_transporters"/>
    <property type="match status" value="1"/>
</dbReference>
<dbReference type="NCBIfam" id="TIGR01727">
    <property type="entry name" value="oligo_HPY"/>
    <property type="match status" value="1"/>
</dbReference>
<evidence type="ECO:0000256" key="16">
    <source>
        <dbReference type="ARBA" id="ARBA00047640"/>
    </source>
</evidence>
<dbReference type="Pfam" id="PF08352">
    <property type="entry name" value="oligo_HPY"/>
    <property type="match status" value="1"/>
</dbReference>
<keyword evidence="4" id="KW-1003">Cell membrane</keyword>
<dbReference type="GO" id="GO:0055085">
    <property type="term" value="P:transmembrane transport"/>
    <property type="evidence" value="ECO:0007669"/>
    <property type="project" value="UniProtKB-ARBA"/>
</dbReference>
<gene>
    <name evidence="18" type="ORF">BJZ21_001937</name>
</gene>
<evidence type="ECO:0000256" key="4">
    <source>
        <dbReference type="ARBA" id="ARBA00022475"/>
    </source>
</evidence>
<evidence type="ECO:0000256" key="10">
    <source>
        <dbReference type="ARBA" id="ARBA00022967"/>
    </source>
</evidence>
<keyword evidence="11" id="KW-0472">Membrane</keyword>
<dbReference type="PANTHER" id="PTHR43776">
    <property type="entry name" value="TRANSPORT ATP-BINDING PROTEIN"/>
    <property type="match status" value="1"/>
</dbReference>
<keyword evidence="9 18" id="KW-0067">ATP-binding</keyword>
<dbReference type="InterPro" id="IPR017871">
    <property type="entry name" value="ABC_transporter-like_CS"/>
</dbReference>
<evidence type="ECO:0000256" key="1">
    <source>
        <dbReference type="ARBA" id="ARBA00004533"/>
    </source>
</evidence>
<dbReference type="RefSeq" id="WP_179663543.1">
    <property type="nucleotide sequence ID" value="NZ_JACCBG010000001.1"/>
</dbReference>
<dbReference type="PROSITE" id="PS00211">
    <property type="entry name" value="ABC_TRANSPORTER_1"/>
    <property type="match status" value="1"/>
</dbReference>
<comment type="function">
    <text evidence="12">Part of the ABC transporter complex GsiABCD involved in glutathione import. Responsible for energy coupling to the transport system.</text>
</comment>
<evidence type="ECO:0000256" key="8">
    <source>
        <dbReference type="ARBA" id="ARBA00022801"/>
    </source>
</evidence>
<evidence type="ECO:0000256" key="9">
    <source>
        <dbReference type="ARBA" id="ARBA00022840"/>
    </source>
</evidence>
<evidence type="ECO:0000256" key="15">
    <source>
        <dbReference type="ARBA" id="ARBA00041187"/>
    </source>
</evidence>
<dbReference type="GO" id="GO:0005524">
    <property type="term" value="F:ATP binding"/>
    <property type="evidence" value="ECO:0007669"/>
    <property type="project" value="UniProtKB-KW"/>
</dbReference>
<keyword evidence="3" id="KW-0813">Transport</keyword>
<keyword evidence="7" id="KW-0547">Nucleotide-binding</keyword>
<dbReference type="InterPro" id="IPR003593">
    <property type="entry name" value="AAA+_ATPase"/>
</dbReference>
<dbReference type="SMART" id="SM00382">
    <property type="entry name" value="AAA"/>
    <property type="match status" value="1"/>
</dbReference>
<comment type="similarity">
    <text evidence="13">Belongs to the ABC transporter superfamily. Glutathione importer (TC 3.A.1.5.11) family.</text>
</comment>
<proteinExistence type="inferred from homology"/>
<accession>A0A7Y9E5Y4</accession>
<dbReference type="FunFam" id="3.40.50.300:FF:000016">
    <property type="entry name" value="Oligopeptide ABC transporter ATP-binding component"/>
    <property type="match status" value="1"/>
</dbReference>
<keyword evidence="5" id="KW-0997">Cell inner membrane</keyword>
<dbReference type="EMBL" id="JACCBG010000001">
    <property type="protein sequence ID" value="NYD41854.1"/>
    <property type="molecule type" value="Genomic_DNA"/>
</dbReference>
<name>A0A7Y9E5Y4_9ACTN</name>
<dbReference type="GO" id="GO:0016887">
    <property type="term" value="F:ATP hydrolysis activity"/>
    <property type="evidence" value="ECO:0007669"/>
    <property type="project" value="InterPro"/>
</dbReference>